<accession>Q55FH9</accession>
<protein>
    <recommendedName>
        <fullName evidence="4">Transmembrane protein</fullName>
    </recommendedName>
</protein>
<organism evidence="2 3">
    <name type="scientific">Dictyostelium discoideum</name>
    <name type="common">Social amoeba</name>
    <dbReference type="NCBI Taxonomy" id="44689"/>
    <lineage>
        <taxon>Eukaryota</taxon>
        <taxon>Amoebozoa</taxon>
        <taxon>Evosea</taxon>
        <taxon>Eumycetozoa</taxon>
        <taxon>Dictyostelia</taxon>
        <taxon>Dictyosteliales</taxon>
        <taxon>Dictyosteliaceae</taxon>
        <taxon>Dictyostelium</taxon>
    </lineage>
</organism>
<dbReference type="PaxDb" id="44689-DDB0189779"/>
<name>Q55FH9_DICDI</name>
<dbReference type="AlphaFoldDB" id="Q55FH9"/>
<dbReference type="KEGG" id="ddi:DDB_G0268108"/>
<feature type="signal peptide" evidence="1">
    <location>
        <begin position="1"/>
        <end position="17"/>
    </location>
</feature>
<dbReference type="HOGENOM" id="CLU_1236959_0_0_1"/>
<dbReference type="InterPro" id="IPR021837">
    <property type="entry name" value="CfaA/B/C"/>
</dbReference>
<keyword evidence="1" id="KW-0732">Signal</keyword>
<dbReference type="GeneID" id="8616362"/>
<keyword evidence="3" id="KW-1185">Reference proteome</keyword>
<dbReference type="dictyBase" id="DDB_G0268108"/>
<feature type="chain" id="PRO_5004250360" description="Transmembrane protein" evidence="1">
    <location>
        <begin position="18"/>
        <end position="224"/>
    </location>
</feature>
<evidence type="ECO:0000256" key="1">
    <source>
        <dbReference type="SAM" id="SignalP"/>
    </source>
</evidence>
<dbReference type="RefSeq" id="XP_647554.1">
    <property type="nucleotide sequence ID" value="XM_642462.1"/>
</dbReference>
<dbReference type="InParanoid" id="Q55FH9"/>
<comment type="caution">
    <text evidence="2">The sequence shown here is derived from an EMBL/GenBank/DDBJ whole genome shotgun (WGS) entry which is preliminary data.</text>
</comment>
<dbReference type="VEuPathDB" id="AmoebaDB:DDB_G0268108"/>
<dbReference type="Pfam" id="PF11912">
    <property type="entry name" value="CfaA_B_C"/>
    <property type="match status" value="1"/>
</dbReference>
<evidence type="ECO:0000313" key="2">
    <source>
        <dbReference type="EMBL" id="EAL73507.1"/>
    </source>
</evidence>
<evidence type="ECO:0000313" key="3">
    <source>
        <dbReference type="Proteomes" id="UP000002195"/>
    </source>
</evidence>
<dbReference type="PhylomeDB" id="Q55FH9"/>
<sequence>MNKSIFLLFTLISFVFSQQLFEINYYQYEEGQCDGSQDGSGSLEACGHPSNIVSTAYAKFEECLLFNGGFSRLSLVSSNTVNYTVFYHGCDEGVQQSEIIEIGSCYANCQDAAAQNSFSISIIDESSVVIPNSNSFATIYYGGDCNGDWKSNYTFIEFMNTNICVNEGVYGSLMLKCNPIINQLTIHSYDTQNCEDQLSATEVPLSLENCNYFNDDMNMALYCN</sequence>
<gene>
    <name evidence="2" type="ORF">DDB_G0268108</name>
</gene>
<dbReference type="Proteomes" id="UP000002195">
    <property type="component" value="Unassembled WGS sequence"/>
</dbReference>
<dbReference type="EMBL" id="AAFI02000003">
    <property type="protein sequence ID" value="EAL73507.1"/>
    <property type="molecule type" value="Genomic_DNA"/>
</dbReference>
<reference evidence="2 3" key="1">
    <citation type="journal article" date="2005" name="Nature">
        <title>The genome of the social amoeba Dictyostelium discoideum.</title>
        <authorList>
            <consortium name="The Dictyostelium discoideum Sequencing Consortium"/>
            <person name="Eichinger L."/>
            <person name="Pachebat J.A."/>
            <person name="Glockner G."/>
            <person name="Rajandream M.A."/>
            <person name="Sucgang R."/>
            <person name="Berriman M."/>
            <person name="Song J."/>
            <person name="Olsen R."/>
            <person name="Szafranski K."/>
            <person name="Xu Q."/>
            <person name="Tunggal B."/>
            <person name="Kummerfeld S."/>
            <person name="Madera M."/>
            <person name="Konfortov B.A."/>
            <person name="Rivero F."/>
            <person name="Bankier A.T."/>
            <person name="Lehmann R."/>
            <person name="Hamlin N."/>
            <person name="Davies R."/>
            <person name="Gaudet P."/>
            <person name="Fey P."/>
            <person name="Pilcher K."/>
            <person name="Chen G."/>
            <person name="Saunders D."/>
            <person name="Sodergren E."/>
            <person name="Davis P."/>
            <person name="Kerhornou A."/>
            <person name="Nie X."/>
            <person name="Hall N."/>
            <person name="Anjard C."/>
            <person name="Hemphill L."/>
            <person name="Bason N."/>
            <person name="Farbrother P."/>
            <person name="Desany B."/>
            <person name="Just E."/>
            <person name="Morio T."/>
            <person name="Rost R."/>
            <person name="Churcher C."/>
            <person name="Cooper J."/>
            <person name="Haydock S."/>
            <person name="van Driessche N."/>
            <person name="Cronin A."/>
            <person name="Goodhead I."/>
            <person name="Muzny D."/>
            <person name="Mourier T."/>
            <person name="Pain A."/>
            <person name="Lu M."/>
            <person name="Harper D."/>
            <person name="Lindsay R."/>
            <person name="Hauser H."/>
            <person name="James K."/>
            <person name="Quiles M."/>
            <person name="Madan Babu M."/>
            <person name="Saito T."/>
            <person name="Buchrieser C."/>
            <person name="Wardroper A."/>
            <person name="Felder M."/>
            <person name="Thangavelu M."/>
            <person name="Johnson D."/>
            <person name="Knights A."/>
            <person name="Loulseged H."/>
            <person name="Mungall K."/>
            <person name="Oliver K."/>
            <person name="Price C."/>
            <person name="Quail M.A."/>
            <person name="Urushihara H."/>
            <person name="Hernandez J."/>
            <person name="Rabbinowitsch E."/>
            <person name="Steffen D."/>
            <person name="Sanders M."/>
            <person name="Ma J."/>
            <person name="Kohara Y."/>
            <person name="Sharp S."/>
            <person name="Simmonds M."/>
            <person name="Spiegler S."/>
            <person name="Tivey A."/>
            <person name="Sugano S."/>
            <person name="White B."/>
            <person name="Walker D."/>
            <person name="Woodward J."/>
            <person name="Winckler T."/>
            <person name="Tanaka Y."/>
            <person name="Shaulsky G."/>
            <person name="Schleicher M."/>
            <person name="Weinstock G."/>
            <person name="Rosenthal A."/>
            <person name="Cox E.C."/>
            <person name="Chisholm R.L."/>
            <person name="Gibbs R."/>
            <person name="Loomis W.F."/>
            <person name="Platzer M."/>
            <person name="Kay R.R."/>
            <person name="Williams J."/>
            <person name="Dear P.H."/>
            <person name="Noegel A.A."/>
            <person name="Barrell B."/>
            <person name="Kuspa A."/>
        </authorList>
    </citation>
    <scope>NUCLEOTIDE SEQUENCE [LARGE SCALE GENOMIC DNA]</scope>
    <source>
        <strain evidence="2 3">AX4</strain>
    </source>
</reference>
<proteinExistence type="predicted"/>
<evidence type="ECO:0008006" key="4">
    <source>
        <dbReference type="Google" id="ProtNLM"/>
    </source>
</evidence>